<dbReference type="RefSeq" id="WP_036072476.1">
    <property type="nucleotide sequence ID" value="NZ_JAARQJ010000003.1"/>
</dbReference>
<dbReference type="SUPFAM" id="SSF55729">
    <property type="entry name" value="Acyl-CoA N-acyltransferases (Nat)"/>
    <property type="match status" value="1"/>
</dbReference>
<dbReference type="PANTHER" id="PTHR43259">
    <property type="entry name" value="SPT10P"/>
    <property type="match status" value="1"/>
</dbReference>
<dbReference type="PANTHER" id="PTHR43259:SF1">
    <property type="entry name" value="N-ACETYLTRANSFERASE DOMAIN-CONTAINING PROTEIN"/>
    <property type="match status" value="1"/>
</dbReference>
<evidence type="ECO:0000313" key="3">
    <source>
        <dbReference type="Proteomes" id="UP000295558"/>
    </source>
</evidence>
<dbReference type="Proteomes" id="UP000295558">
    <property type="component" value="Unassembled WGS sequence"/>
</dbReference>
<keyword evidence="3" id="KW-1185">Reference proteome</keyword>
<evidence type="ECO:0000259" key="1">
    <source>
        <dbReference type="PROSITE" id="PS51186"/>
    </source>
</evidence>
<keyword evidence="2" id="KW-0808">Transferase</keyword>
<dbReference type="InterPro" id="IPR052829">
    <property type="entry name" value="N-acetyltransferase_domain"/>
</dbReference>
<name>A0A4R6ZMC9_9LIST</name>
<accession>A0A4R6ZMC9</accession>
<dbReference type="OrthoDB" id="65897at2"/>
<dbReference type="AlphaFoldDB" id="A0A4R6ZMC9"/>
<dbReference type="STRING" id="1265846.PROCOU_12803"/>
<gene>
    <name evidence="2" type="ORF">DFP96_104104</name>
</gene>
<dbReference type="InterPro" id="IPR000182">
    <property type="entry name" value="GNAT_dom"/>
</dbReference>
<feature type="domain" description="N-acetyltransferase" evidence="1">
    <location>
        <begin position="22"/>
        <end position="153"/>
    </location>
</feature>
<dbReference type="EMBL" id="SNZK01000004">
    <property type="protein sequence ID" value="TDR53515.1"/>
    <property type="molecule type" value="Genomic_DNA"/>
</dbReference>
<proteinExistence type="predicted"/>
<dbReference type="Gene3D" id="3.40.630.30">
    <property type="match status" value="1"/>
</dbReference>
<dbReference type="PROSITE" id="PS51186">
    <property type="entry name" value="GNAT"/>
    <property type="match status" value="1"/>
</dbReference>
<dbReference type="InterPro" id="IPR016181">
    <property type="entry name" value="Acyl_CoA_acyltransferase"/>
</dbReference>
<evidence type="ECO:0000313" key="2">
    <source>
        <dbReference type="EMBL" id="TDR53515.1"/>
    </source>
</evidence>
<dbReference type="Pfam" id="PF00583">
    <property type="entry name" value="Acetyltransf_1"/>
    <property type="match status" value="1"/>
</dbReference>
<protein>
    <submittedName>
        <fullName evidence="2">Acetyltransferase (GNAT) family protein</fullName>
    </submittedName>
</protein>
<reference evidence="2 3" key="1">
    <citation type="submission" date="2019-03" db="EMBL/GenBank/DDBJ databases">
        <title>Genomic Encyclopedia of Type Strains, Phase III (KMG-III): the genomes of soil and plant-associated and newly described type strains.</title>
        <authorList>
            <person name="Whitman W."/>
        </authorList>
    </citation>
    <scope>NUCLEOTIDE SEQUENCE [LARGE SCALE GENOMIC DNA]</scope>
    <source>
        <strain evidence="2 3">CECT 7972</strain>
    </source>
</reference>
<comment type="caution">
    <text evidence="2">The sequence shown here is derived from an EMBL/GenBank/DDBJ whole genome shotgun (WGS) entry which is preliminary data.</text>
</comment>
<sequence>MSEKLHLTPMAKEHFADFAESLSVGYAKDQADAGIWAREEALFKARMTTMELLPDGVRTKNHFLWKVMRGEECIGTLWVFQEEKTYFIYDILIFEAFQNKGLGSALLELLEEQARERGITEISLHAFAHNKRAVHVYKKMGFEIVDITMRKYI</sequence>
<dbReference type="GO" id="GO:0016747">
    <property type="term" value="F:acyltransferase activity, transferring groups other than amino-acyl groups"/>
    <property type="evidence" value="ECO:0007669"/>
    <property type="project" value="InterPro"/>
</dbReference>
<organism evidence="2 3">
    <name type="scientific">Listeria rocourtiae</name>
    <dbReference type="NCBI Taxonomy" id="647910"/>
    <lineage>
        <taxon>Bacteria</taxon>
        <taxon>Bacillati</taxon>
        <taxon>Bacillota</taxon>
        <taxon>Bacilli</taxon>
        <taxon>Bacillales</taxon>
        <taxon>Listeriaceae</taxon>
        <taxon>Listeria</taxon>
    </lineage>
</organism>
<dbReference type="CDD" id="cd04301">
    <property type="entry name" value="NAT_SF"/>
    <property type="match status" value="1"/>
</dbReference>